<evidence type="ECO:0000313" key="2">
    <source>
        <dbReference type="Proteomes" id="UP000316199"/>
    </source>
</evidence>
<dbReference type="InterPro" id="IPR000801">
    <property type="entry name" value="Esterase-like"/>
</dbReference>
<dbReference type="PANTHER" id="PTHR48098">
    <property type="entry name" value="ENTEROCHELIN ESTERASE-RELATED"/>
    <property type="match status" value="1"/>
</dbReference>
<dbReference type="Pfam" id="PF00756">
    <property type="entry name" value="Esterase"/>
    <property type="match status" value="2"/>
</dbReference>
<gene>
    <name evidence="1" type="ORF">EVA68_09005</name>
</gene>
<organism evidence="1 2">
    <name type="scientific">OM182 bacterium</name>
    <dbReference type="NCBI Taxonomy" id="2510334"/>
    <lineage>
        <taxon>Bacteria</taxon>
        <taxon>Pseudomonadati</taxon>
        <taxon>Pseudomonadota</taxon>
        <taxon>Gammaproteobacteria</taxon>
        <taxon>OMG group</taxon>
        <taxon>OM182 clade</taxon>
    </lineage>
</organism>
<name>A0A520RW10_9GAMM</name>
<protein>
    <submittedName>
        <fullName evidence="1">Esterase</fullName>
    </submittedName>
</protein>
<comment type="caution">
    <text evidence="1">The sequence shown here is derived from an EMBL/GenBank/DDBJ whole genome shotgun (WGS) entry which is preliminary data.</text>
</comment>
<dbReference type="EMBL" id="SHAG01000079">
    <property type="protein sequence ID" value="RZO74433.1"/>
    <property type="molecule type" value="Genomic_DNA"/>
</dbReference>
<dbReference type="PANTHER" id="PTHR48098:SF6">
    <property type="entry name" value="FERRI-BACILLIBACTIN ESTERASE BESA"/>
    <property type="match status" value="1"/>
</dbReference>
<dbReference type="AlphaFoldDB" id="A0A520RW10"/>
<dbReference type="InterPro" id="IPR029058">
    <property type="entry name" value="AB_hydrolase_fold"/>
</dbReference>
<reference evidence="1 2" key="1">
    <citation type="submission" date="2019-02" db="EMBL/GenBank/DDBJ databases">
        <title>Prokaryotic population dynamics and viral predation in marine succession experiment using metagenomics: the confinement effect.</title>
        <authorList>
            <person name="Haro-Moreno J.M."/>
            <person name="Rodriguez-Valera F."/>
            <person name="Lopez-Perez M."/>
        </authorList>
    </citation>
    <scope>NUCLEOTIDE SEQUENCE [LARGE SCALE GENOMIC DNA]</scope>
    <source>
        <strain evidence="1">MED-G157</strain>
    </source>
</reference>
<dbReference type="Gene3D" id="3.40.50.1820">
    <property type="entry name" value="alpha/beta hydrolase"/>
    <property type="match status" value="1"/>
</dbReference>
<dbReference type="Proteomes" id="UP000316199">
    <property type="component" value="Unassembled WGS sequence"/>
</dbReference>
<dbReference type="InterPro" id="IPR050583">
    <property type="entry name" value="Mycobacterial_A85_antigen"/>
</dbReference>
<proteinExistence type="predicted"/>
<dbReference type="SUPFAM" id="SSF53474">
    <property type="entry name" value="alpha/beta-Hydrolases"/>
    <property type="match status" value="1"/>
</dbReference>
<sequence length="304" mass="34395">MLASPLKGTIVHHKNFSSKFVPSRLIDVWLPEGIDTESKESLPVIYMQDGQMMFHYPESIFAGRDTFWDVDKAIARLVQSDEIRPPIIVAVASALDPSHENWHKDARRAEYMPQKPVEEFLKNVLELGESIPTDIGGIDEESYVISSDNYLKFLVDELKPFIDKTYPTLSAQVDTFVIGSSMGGLISAYAVAEYPHVFGGAACLSSAWTAMDGATSDWHNDTVVEWFGNHWPSAGRNRVYFDYGTRELDAKYEPGQKKMDAALRKHGFKEGKDWITRRFAGAGHRPKDWRERLHIPLKFLLGVD</sequence>
<evidence type="ECO:0000313" key="1">
    <source>
        <dbReference type="EMBL" id="RZO74433.1"/>
    </source>
</evidence>
<accession>A0A520RW10</accession>